<keyword evidence="4" id="KW-0472">Membrane</keyword>
<evidence type="ECO:0000259" key="5">
    <source>
        <dbReference type="PROSITE" id="PS50961"/>
    </source>
</evidence>
<dbReference type="CTD" id="55323"/>
<organism evidence="6 7">
    <name type="scientific">Petromyzon marinus</name>
    <name type="common">Sea lamprey</name>
    <dbReference type="NCBI Taxonomy" id="7757"/>
    <lineage>
        <taxon>Eukaryota</taxon>
        <taxon>Metazoa</taxon>
        <taxon>Chordata</taxon>
        <taxon>Craniata</taxon>
        <taxon>Vertebrata</taxon>
        <taxon>Cyclostomata</taxon>
        <taxon>Hyperoartia</taxon>
        <taxon>Petromyzontiformes</taxon>
        <taxon>Petromyzontidae</taxon>
        <taxon>Petromyzon</taxon>
    </lineage>
</organism>
<dbReference type="Proteomes" id="UP001318040">
    <property type="component" value="Chromosome 59"/>
</dbReference>
<evidence type="ECO:0000256" key="2">
    <source>
        <dbReference type="PROSITE-ProRule" id="PRU00332"/>
    </source>
</evidence>
<dbReference type="RefSeq" id="XP_032832356.1">
    <property type="nucleotide sequence ID" value="XM_032976465.1"/>
</dbReference>
<protein>
    <submittedName>
        <fullName evidence="7">La-related protein 6</fullName>
    </submittedName>
</protein>
<proteinExistence type="predicted"/>
<dbReference type="PROSITE" id="PS50961">
    <property type="entry name" value="HTH_LA"/>
    <property type="match status" value="1"/>
</dbReference>
<name>A0AAJ7XFB7_PETMA</name>
<keyword evidence="4" id="KW-1133">Transmembrane helix</keyword>
<evidence type="ECO:0000256" key="3">
    <source>
        <dbReference type="SAM" id="MobiDB-lite"/>
    </source>
</evidence>
<gene>
    <name evidence="7" type="primary">LARP6</name>
</gene>
<reference evidence="7" key="1">
    <citation type="submission" date="2025-08" db="UniProtKB">
        <authorList>
            <consortium name="RefSeq"/>
        </authorList>
    </citation>
    <scope>IDENTIFICATION</scope>
    <source>
        <tissue evidence="7">Sperm</tissue>
    </source>
</reference>
<evidence type="ECO:0000256" key="1">
    <source>
        <dbReference type="ARBA" id="ARBA00022884"/>
    </source>
</evidence>
<feature type="transmembrane region" description="Helical" evidence="4">
    <location>
        <begin position="20"/>
        <end position="40"/>
    </location>
</feature>
<dbReference type="InterPro" id="IPR006630">
    <property type="entry name" value="La_HTH"/>
</dbReference>
<keyword evidence="6" id="KW-1185">Reference proteome</keyword>
<accession>A0AAJ7XFB7</accession>
<feature type="region of interest" description="Disordered" evidence="3">
    <location>
        <begin position="106"/>
        <end position="167"/>
    </location>
</feature>
<evidence type="ECO:0000256" key="4">
    <source>
        <dbReference type="SAM" id="Phobius"/>
    </source>
</evidence>
<dbReference type="AlphaFoldDB" id="A0AAJ7XFB7"/>
<evidence type="ECO:0000313" key="6">
    <source>
        <dbReference type="Proteomes" id="UP001318040"/>
    </source>
</evidence>
<feature type="domain" description="HTH La-type RNA-binding" evidence="5">
    <location>
        <begin position="184"/>
        <end position="246"/>
    </location>
</feature>
<feature type="compositionally biased region" description="Basic residues" evidence="3">
    <location>
        <begin position="8"/>
        <end position="19"/>
    </location>
</feature>
<keyword evidence="1 2" id="KW-0694">RNA-binding</keyword>
<sequence length="246" mass="26590">MGREYRRSATRAHSSRRARVAVEADGGGGGVGGGVGGVVVGGGHAVSLPGLLMMVAVGVSRLLGWACAVVQRGARRLGGLLLVVFFLRGAEDDEAKKRKTRVRLRHRCVPSAAGPRDHVELSHGQQQRQQRRQQQRQQETADASSELGTAEEEEGVPQGPEDVVAMPRGSEEEVLVVVEDDDDAADDEVLQKLEEEMVERMLSDEALSRDPFMLKHVRRNGPGYVSVKLLTSLRGVSPEAELGQCL</sequence>
<dbReference type="KEGG" id="pmrn:116955405"/>
<feature type="region of interest" description="Disordered" evidence="3">
    <location>
        <begin position="1"/>
        <end position="20"/>
    </location>
</feature>
<evidence type="ECO:0000313" key="7">
    <source>
        <dbReference type="RefSeq" id="XP_032832356.1"/>
    </source>
</evidence>
<keyword evidence="4" id="KW-0812">Transmembrane</keyword>
<dbReference type="GO" id="GO:0003723">
    <property type="term" value="F:RNA binding"/>
    <property type="evidence" value="ECO:0007669"/>
    <property type="project" value="UniProtKB-UniRule"/>
</dbReference>